<sequence length="242" mass="26592">MIKKKLVIIALCAIVIMLIAASLNTASSTKHTTLGSDSRGYVIKDVYMPNETLNSKLANITGTSSQKKVKVAVVTGIHMRETLSINASNAVVKDYAKSHNVEIVQYTIVVHENFDYYTAGRKKGEGLAADYIIQDVAKSDYDVIIICHDHKKGYGEGFYIATPSMDNKSVTLAEKVDKAMSGLRFLPSDENPKKKGSSTEVFTKPLAATGHATFVYEIPEWVSYSEAYNVTYNLVDTAYNSI</sequence>
<reference evidence="1 2" key="1">
    <citation type="journal article" date="2017" name="BMC Genomics">
        <title>Genomic analysis of methanogenic archaea reveals a shift towards energy conservation.</title>
        <authorList>
            <person name="Gilmore S.P."/>
            <person name="Henske J.K."/>
            <person name="Sexton J.A."/>
            <person name="Solomon K.V."/>
            <person name="Seppala S."/>
            <person name="Yoo J.I."/>
            <person name="Huyett L.M."/>
            <person name="Pressman A."/>
            <person name="Cogan J.Z."/>
            <person name="Kivenson V."/>
            <person name="Peng X."/>
            <person name="Tan Y."/>
            <person name="Valentine D.L."/>
            <person name="O'Malley M.A."/>
        </authorList>
    </citation>
    <scope>NUCLEOTIDE SEQUENCE [LARGE SCALE GENOMIC DNA]</scope>
    <source>
        <strain evidence="1 2">M.o.H.</strain>
    </source>
</reference>
<dbReference type="Proteomes" id="UP000217784">
    <property type="component" value="Unassembled WGS sequence"/>
</dbReference>
<dbReference type="OrthoDB" id="77375at2157"/>
<gene>
    <name evidence="1" type="ORF">ASJ80_14775</name>
</gene>
<evidence type="ECO:0000313" key="2">
    <source>
        <dbReference type="Proteomes" id="UP000217784"/>
    </source>
</evidence>
<evidence type="ECO:0000313" key="1">
    <source>
        <dbReference type="EMBL" id="PAV06096.1"/>
    </source>
</evidence>
<keyword evidence="2" id="KW-1185">Reference proteome</keyword>
<protein>
    <submittedName>
        <fullName evidence="1">Uncharacterized protein</fullName>
    </submittedName>
</protein>
<accession>A0A2A2H9V6</accession>
<dbReference type="AlphaFoldDB" id="A0A2A2H9V6"/>
<comment type="caution">
    <text evidence="1">The sequence shown here is derived from an EMBL/GenBank/DDBJ whole genome shotgun (WGS) entry which is preliminary data.</text>
</comment>
<name>A0A2A2H9V6_METBR</name>
<dbReference type="RefSeq" id="WP_083240936.1">
    <property type="nucleotide sequence ID" value="NZ_LMVM01000001.1"/>
</dbReference>
<proteinExistence type="predicted"/>
<organism evidence="1 2">
    <name type="scientific">Methanobacterium bryantii</name>
    <dbReference type="NCBI Taxonomy" id="2161"/>
    <lineage>
        <taxon>Archaea</taxon>
        <taxon>Methanobacteriati</taxon>
        <taxon>Methanobacteriota</taxon>
        <taxon>Methanomada group</taxon>
        <taxon>Methanobacteria</taxon>
        <taxon>Methanobacteriales</taxon>
        <taxon>Methanobacteriaceae</taxon>
        <taxon>Methanobacterium</taxon>
    </lineage>
</organism>
<dbReference type="EMBL" id="LMVM01000001">
    <property type="protein sequence ID" value="PAV06096.1"/>
    <property type="molecule type" value="Genomic_DNA"/>
</dbReference>